<keyword evidence="2" id="KW-1133">Transmembrane helix</keyword>
<evidence type="ECO:0000256" key="1">
    <source>
        <dbReference type="SAM" id="MobiDB-lite"/>
    </source>
</evidence>
<gene>
    <name evidence="3" type="ORF">BN869_000007720_1</name>
</gene>
<dbReference type="PANTHER" id="PTHR37848:SF1">
    <property type="entry name" value="SUN DOMAIN-CONTAINING PROTEIN"/>
    <property type="match status" value="1"/>
</dbReference>
<proteinExistence type="predicted"/>
<keyword evidence="2" id="KW-0472">Membrane</keyword>
<dbReference type="EMBL" id="CDPU01000024">
    <property type="protein sequence ID" value="CEO51662.1"/>
    <property type="molecule type" value="Genomic_DNA"/>
</dbReference>
<dbReference type="AlphaFoldDB" id="A0A0B7K7W7"/>
<evidence type="ECO:0000256" key="2">
    <source>
        <dbReference type="SAM" id="Phobius"/>
    </source>
</evidence>
<name>A0A0B7K7W7_BIOOC</name>
<feature type="region of interest" description="Disordered" evidence="1">
    <location>
        <begin position="1"/>
        <end position="28"/>
    </location>
</feature>
<evidence type="ECO:0000313" key="3">
    <source>
        <dbReference type="EMBL" id="CEO51662.1"/>
    </source>
</evidence>
<sequence>MGRPTPATGSYRDDPDAVSLRTEPGDAYVDDVPEIASAPPAYVEATGEGDALIDGFDDSAEPGGLILKNGTTPAERHQEGTSSHIFAKRTRITNEVNSLQDDRSDGDPEFLERWVRHMASKAPSPYIHITGNHRETKRDMNGKSKTETVEDFRILVSLQNYLWPNFNPRGEQVMSFDTVDNGESTFRGTVFKKRAPGSKGNIEVGTDKPSLEEWCHRYCAKAKSTRCFRLTRTVTGLDEQLFRSRLEGLIRGTNYKGKLSIEFPVADRAVDIYSTTWMNNWRTTNWIRWIFYLTFLWIFSWPILYFTTKKYYVVRAEWPFAKVNPQGRKTYTTVSEEQWIENFGPAVQQLCLDRYQGLTGDDHLKQILARPATQSSVAADFRNARAALNVATSAASALRGGPVNAINQVSNIMRLSSGTNDQVGWGFDT</sequence>
<protein>
    <submittedName>
        <fullName evidence="3">Uncharacterized protein</fullName>
    </submittedName>
</protein>
<organism evidence="3">
    <name type="scientific">Bionectria ochroleuca</name>
    <name type="common">Gliocladium roseum</name>
    <dbReference type="NCBI Taxonomy" id="29856"/>
    <lineage>
        <taxon>Eukaryota</taxon>
        <taxon>Fungi</taxon>
        <taxon>Dikarya</taxon>
        <taxon>Ascomycota</taxon>
        <taxon>Pezizomycotina</taxon>
        <taxon>Sordariomycetes</taxon>
        <taxon>Hypocreomycetidae</taxon>
        <taxon>Hypocreales</taxon>
        <taxon>Bionectriaceae</taxon>
        <taxon>Clonostachys</taxon>
    </lineage>
</organism>
<reference evidence="3" key="1">
    <citation type="submission" date="2015-01" db="EMBL/GenBank/DDBJ databases">
        <authorList>
            <person name="Durling Mikael"/>
        </authorList>
    </citation>
    <scope>NUCLEOTIDE SEQUENCE</scope>
</reference>
<keyword evidence="2" id="KW-0812">Transmembrane</keyword>
<accession>A0A0B7K7W7</accession>
<feature type="transmembrane region" description="Helical" evidence="2">
    <location>
        <begin position="286"/>
        <end position="306"/>
    </location>
</feature>
<dbReference type="PANTHER" id="PTHR37848">
    <property type="entry name" value="EXPRESSED PROTEIN"/>
    <property type="match status" value="1"/>
</dbReference>